<dbReference type="Gene3D" id="1.10.3720.10">
    <property type="entry name" value="MetI-like"/>
    <property type="match status" value="1"/>
</dbReference>
<feature type="non-terminal residue" evidence="9">
    <location>
        <position position="171"/>
    </location>
</feature>
<name>A0ABS7C6W4_9BACL</name>
<accession>A0ABS7C6W4</accession>
<keyword evidence="10" id="KW-1185">Reference proteome</keyword>
<dbReference type="SUPFAM" id="SSF161098">
    <property type="entry name" value="MetI-like"/>
    <property type="match status" value="1"/>
</dbReference>
<evidence type="ECO:0000256" key="7">
    <source>
        <dbReference type="ARBA" id="ARBA00023136"/>
    </source>
</evidence>
<feature type="transmembrane region" description="Helical" evidence="8">
    <location>
        <begin position="21"/>
        <end position="48"/>
    </location>
</feature>
<evidence type="ECO:0000256" key="4">
    <source>
        <dbReference type="ARBA" id="ARBA00022519"/>
    </source>
</evidence>
<evidence type="ECO:0000313" key="9">
    <source>
        <dbReference type="EMBL" id="MBW7456632.1"/>
    </source>
</evidence>
<keyword evidence="5 8" id="KW-0812">Transmembrane</keyword>
<keyword evidence="2" id="KW-0813">Transport</keyword>
<organism evidence="9 10">
    <name type="scientific">Paenibacillus sepulcri</name>
    <dbReference type="NCBI Taxonomy" id="359917"/>
    <lineage>
        <taxon>Bacteria</taxon>
        <taxon>Bacillati</taxon>
        <taxon>Bacillota</taxon>
        <taxon>Bacilli</taxon>
        <taxon>Bacillales</taxon>
        <taxon>Paenibacillaceae</taxon>
        <taxon>Paenibacillus</taxon>
    </lineage>
</organism>
<protein>
    <submittedName>
        <fullName evidence="9">Iron ABC transporter permease</fullName>
    </submittedName>
</protein>
<keyword evidence="4" id="KW-0997">Cell inner membrane</keyword>
<gene>
    <name evidence="9" type="ORF">K0U00_21575</name>
</gene>
<comment type="caution">
    <text evidence="9">The sequence shown here is derived from an EMBL/GenBank/DDBJ whole genome shotgun (WGS) entry which is preliminary data.</text>
</comment>
<keyword evidence="3" id="KW-1003">Cell membrane</keyword>
<dbReference type="EMBL" id="JAHZIK010000628">
    <property type="protein sequence ID" value="MBW7456632.1"/>
    <property type="molecule type" value="Genomic_DNA"/>
</dbReference>
<evidence type="ECO:0000256" key="1">
    <source>
        <dbReference type="ARBA" id="ARBA00004429"/>
    </source>
</evidence>
<comment type="subcellular location">
    <subcellularLocation>
        <location evidence="1">Cell inner membrane</location>
        <topology evidence="1">Multi-pass membrane protein</topology>
    </subcellularLocation>
</comment>
<sequence length="171" mass="18791">MIKANNRNIGQGRLRPSLSPNFLGWLVSAILALLILYPLAAVMIQVVFPGVFFGDWNPGNLSLLLDVFSRPLWRQSMLNSLLLAGGTTVFATLLGGGLAMLRSSWSFPTARWLDLSVWVLLITPSFILAQGWVLFASSNGFAHKIFGWDWVTSLVFQPAGLVAIMVLSKFP</sequence>
<dbReference type="InterPro" id="IPR035906">
    <property type="entry name" value="MetI-like_sf"/>
</dbReference>
<evidence type="ECO:0000256" key="2">
    <source>
        <dbReference type="ARBA" id="ARBA00022448"/>
    </source>
</evidence>
<feature type="transmembrane region" description="Helical" evidence="8">
    <location>
        <begin position="113"/>
        <end position="135"/>
    </location>
</feature>
<keyword evidence="6 8" id="KW-1133">Transmembrane helix</keyword>
<reference evidence="9 10" key="1">
    <citation type="submission" date="2021-07" db="EMBL/GenBank/DDBJ databases">
        <title>Paenibacillus radiodurans sp. nov., isolated from the southeastern edge of Tengger Desert.</title>
        <authorList>
            <person name="Zhang G."/>
        </authorList>
    </citation>
    <scope>NUCLEOTIDE SEQUENCE [LARGE SCALE GENOMIC DNA]</scope>
    <source>
        <strain evidence="9 10">CCM 7311</strain>
    </source>
</reference>
<evidence type="ECO:0000256" key="8">
    <source>
        <dbReference type="SAM" id="Phobius"/>
    </source>
</evidence>
<proteinExistence type="predicted"/>
<evidence type="ECO:0000256" key="3">
    <source>
        <dbReference type="ARBA" id="ARBA00022475"/>
    </source>
</evidence>
<keyword evidence="7 8" id="KW-0472">Membrane</keyword>
<evidence type="ECO:0000313" key="10">
    <source>
        <dbReference type="Proteomes" id="UP001519887"/>
    </source>
</evidence>
<feature type="transmembrane region" description="Helical" evidence="8">
    <location>
        <begin position="81"/>
        <end position="101"/>
    </location>
</feature>
<feature type="transmembrane region" description="Helical" evidence="8">
    <location>
        <begin position="147"/>
        <end position="167"/>
    </location>
</feature>
<dbReference type="PANTHER" id="PTHR43357:SF4">
    <property type="entry name" value="INNER MEMBRANE ABC TRANSPORTER PERMEASE PROTEIN YDCV"/>
    <property type="match status" value="1"/>
</dbReference>
<evidence type="ECO:0000256" key="5">
    <source>
        <dbReference type="ARBA" id="ARBA00022692"/>
    </source>
</evidence>
<evidence type="ECO:0000256" key="6">
    <source>
        <dbReference type="ARBA" id="ARBA00022989"/>
    </source>
</evidence>
<dbReference type="Proteomes" id="UP001519887">
    <property type="component" value="Unassembled WGS sequence"/>
</dbReference>
<dbReference type="PANTHER" id="PTHR43357">
    <property type="entry name" value="INNER MEMBRANE ABC TRANSPORTER PERMEASE PROTEIN YDCV"/>
    <property type="match status" value="1"/>
</dbReference>